<feature type="transmembrane region" description="Helical" evidence="1">
    <location>
        <begin position="25"/>
        <end position="49"/>
    </location>
</feature>
<proteinExistence type="predicted"/>
<dbReference type="EMBL" id="UGTP01000001">
    <property type="protein sequence ID" value="SUC11472.1"/>
    <property type="molecule type" value="Genomic_DNA"/>
</dbReference>
<reference evidence="2 3" key="1">
    <citation type="submission" date="2018-06" db="EMBL/GenBank/DDBJ databases">
        <authorList>
            <consortium name="Pathogen Informatics"/>
            <person name="Doyle S."/>
        </authorList>
    </citation>
    <scope>NUCLEOTIDE SEQUENCE [LARGE SCALE GENOMIC DNA]</scope>
    <source>
        <strain evidence="2 3">NCTC13043</strain>
    </source>
</reference>
<keyword evidence="1" id="KW-1133">Transmembrane helix</keyword>
<organism evidence="2 3">
    <name type="scientific">Prevotella pallens</name>
    <dbReference type="NCBI Taxonomy" id="60133"/>
    <lineage>
        <taxon>Bacteria</taxon>
        <taxon>Pseudomonadati</taxon>
        <taxon>Bacteroidota</taxon>
        <taxon>Bacteroidia</taxon>
        <taxon>Bacteroidales</taxon>
        <taxon>Prevotellaceae</taxon>
        <taxon>Prevotella</taxon>
    </lineage>
</organism>
<sequence>MRNRLFCYVLKCGEIYLYSVAYNSILSKLVVIFCADFCLMVALIACFIIEDVANYVKRRKQVKCPQATER</sequence>
<keyword evidence="1" id="KW-0472">Membrane</keyword>
<keyword evidence="1" id="KW-0812">Transmembrane</keyword>
<protein>
    <submittedName>
        <fullName evidence="2">Uncharacterized protein</fullName>
    </submittedName>
</protein>
<name>A0A379EYR1_9BACT</name>
<accession>A0A379EYR1</accession>
<evidence type="ECO:0000313" key="3">
    <source>
        <dbReference type="Proteomes" id="UP000254235"/>
    </source>
</evidence>
<gene>
    <name evidence="2" type="ORF">NCTC13043_00318</name>
</gene>
<evidence type="ECO:0000256" key="1">
    <source>
        <dbReference type="SAM" id="Phobius"/>
    </source>
</evidence>
<evidence type="ECO:0000313" key="2">
    <source>
        <dbReference type="EMBL" id="SUC11472.1"/>
    </source>
</evidence>
<dbReference type="Proteomes" id="UP000254235">
    <property type="component" value="Unassembled WGS sequence"/>
</dbReference>
<dbReference type="AlphaFoldDB" id="A0A379EYR1"/>